<accession>A0ABV7UGH3</accession>
<comment type="caution">
    <text evidence="2">The sequence shown here is derived from an EMBL/GenBank/DDBJ whole genome shotgun (WGS) entry which is preliminary data.</text>
</comment>
<feature type="chain" id="PRO_5045888021" description="Beta-barrel assembly machine subunit BamE" evidence="1">
    <location>
        <begin position="27"/>
        <end position="145"/>
    </location>
</feature>
<evidence type="ECO:0000256" key="1">
    <source>
        <dbReference type="SAM" id="SignalP"/>
    </source>
</evidence>
<sequence>MQQLQKRVGQTPLRGLLAGRAGLALAAVAGAITLSACQTKAPAPTGNLLTAAGFTAKVADTPARQAKLAAIPAGRLIAKQVKGKTVYVYADPKGCNCVYVGDETAYQSFRQLGRNRALPSDQALVAEMNSENSWDFNSIGPGPNW</sequence>
<name>A0ABV7UGH3_9HYPH</name>
<evidence type="ECO:0000313" key="2">
    <source>
        <dbReference type="EMBL" id="MFC3637601.1"/>
    </source>
</evidence>
<evidence type="ECO:0008006" key="4">
    <source>
        <dbReference type="Google" id="ProtNLM"/>
    </source>
</evidence>
<protein>
    <recommendedName>
        <fullName evidence="4">Beta-barrel assembly machine subunit BamE</fullName>
    </recommendedName>
</protein>
<keyword evidence="3" id="KW-1185">Reference proteome</keyword>
<dbReference type="Proteomes" id="UP001595704">
    <property type="component" value="Unassembled WGS sequence"/>
</dbReference>
<feature type="signal peptide" evidence="1">
    <location>
        <begin position="1"/>
        <end position="26"/>
    </location>
</feature>
<proteinExistence type="predicted"/>
<evidence type="ECO:0000313" key="3">
    <source>
        <dbReference type="Proteomes" id="UP001595704"/>
    </source>
</evidence>
<dbReference type="RefSeq" id="WP_191320539.1">
    <property type="nucleotide sequence ID" value="NZ_BNCG01000019.1"/>
</dbReference>
<gene>
    <name evidence="2" type="ORF">ACFONL_09460</name>
</gene>
<reference evidence="3" key="1">
    <citation type="journal article" date="2019" name="Int. J. Syst. Evol. Microbiol.">
        <title>The Global Catalogue of Microorganisms (GCM) 10K type strain sequencing project: providing services to taxonomists for standard genome sequencing and annotation.</title>
        <authorList>
            <consortium name="The Broad Institute Genomics Platform"/>
            <consortium name="The Broad Institute Genome Sequencing Center for Infectious Disease"/>
            <person name="Wu L."/>
            <person name="Ma J."/>
        </authorList>
    </citation>
    <scope>NUCLEOTIDE SEQUENCE [LARGE SCALE GENOMIC DNA]</scope>
    <source>
        <strain evidence="3">KCTC 42282</strain>
    </source>
</reference>
<dbReference type="EMBL" id="JBHRYC010000040">
    <property type="protein sequence ID" value="MFC3637601.1"/>
    <property type="molecule type" value="Genomic_DNA"/>
</dbReference>
<keyword evidence="1" id="KW-0732">Signal</keyword>
<organism evidence="2 3">
    <name type="scientific">Camelimonas fluminis</name>
    <dbReference type="NCBI Taxonomy" id="1576911"/>
    <lineage>
        <taxon>Bacteria</taxon>
        <taxon>Pseudomonadati</taxon>
        <taxon>Pseudomonadota</taxon>
        <taxon>Alphaproteobacteria</taxon>
        <taxon>Hyphomicrobiales</taxon>
        <taxon>Chelatococcaceae</taxon>
        <taxon>Camelimonas</taxon>
    </lineage>
</organism>